<gene>
    <name evidence="3" type="ORF">GCM10018781_31890</name>
</gene>
<dbReference type="SUPFAM" id="SSF48264">
    <property type="entry name" value="Cytochrome P450"/>
    <property type="match status" value="1"/>
</dbReference>
<dbReference type="Proteomes" id="UP000617734">
    <property type="component" value="Unassembled WGS sequence"/>
</dbReference>
<dbReference type="GO" id="GO:0005506">
    <property type="term" value="F:iron ion binding"/>
    <property type="evidence" value="ECO:0007669"/>
    <property type="project" value="InterPro"/>
</dbReference>
<protein>
    <submittedName>
        <fullName evidence="3">Cytochrome P450</fullName>
    </submittedName>
</protein>
<organism evidence="3 4">
    <name type="scientific">Kitasatospora indigofera</name>
    <dbReference type="NCBI Taxonomy" id="67307"/>
    <lineage>
        <taxon>Bacteria</taxon>
        <taxon>Bacillati</taxon>
        <taxon>Actinomycetota</taxon>
        <taxon>Actinomycetes</taxon>
        <taxon>Kitasatosporales</taxon>
        <taxon>Streptomycetaceae</taxon>
        <taxon>Kitasatospora</taxon>
    </lineage>
</organism>
<dbReference type="GO" id="GO:0020037">
    <property type="term" value="F:heme binding"/>
    <property type="evidence" value="ECO:0007669"/>
    <property type="project" value="InterPro"/>
</dbReference>
<reference evidence="3" key="2">
    <citation type="submission" date="2020-09" db="EMBL/GenBank/DDBJ databases">
        <authorList>
            <person name="Sun Q."/>
            <person name="Ohkuma M."/>
        </authorList>
    </citation>
    <scope>NUCLEOTIDE SEQUENCE</scope>
    <source>
        <strain evidence="3">JCM 4646</strain>
    </source>
</reference>
<dbReference type="AlphaFoldDB" id="A0A919FTF3"/>
<evidence type="ECO:0000256" key="1">
    <source>
        <dbReference type="ARBA" id="ARBA00010617"/>
    </source>
</evidence>
<dbReference type="InterPro" id="IPR036396">
    <property type="entry name" value="Cyt_P450_sf"/>
</dbReference>
<evidence type="ECO:0000313" key="3">
    <source>
        <dbReference type="EMBL" id="GHH71145.1"/>
    </source>
</evidence>
<dbReference type="RefSeq" id="WP_229927471.1">
    <property type="nucleotide sequence ID" value="NZ_BNBO01000015.1"/>
</dbReference>
<dbReference type="PROSITE" id="PS00086">
    <property type="entry name" value="CYTOCHROME_P450"/>
    <property type="match status" value="1"/>
</dbReference>
<dbReference type="EMBL" id="BNBO01000015">
    <property type="protein sequence ID" value="GHH71145.1"/>
    <property type="molecule type" value="Genomic_DNA"/>
</dbReference>
<keyword evidence="4" id="KW-1185">Reference proteome</keyword>
<reference evidence="3" key="1">
    <citation type="journal article" date="2014" name="Int. J. Syst. Evol. Microbiol.">
        <title>Complete genome sequence of Corynebacterium casei LMG S-19264T (=DSM 44701T), isolated from a smear-ripened cheese.</title>
        <authorList>
            <consortium name="US DOE Joint Genome Institute (JGI-PGF)"/>
            <person name="Walter F."/>
            <person name="Albersmeier A."/>
            <person name="Kalinowski J."/>
            <person name="Ruckert C."/>
        </authorList>
    </citation>
    <scope>NUCLEOTIDE SEQUENCE</scope>
    <source>
        <strain evidence="3">JCM 4646</strain>
    </source>
</reference>
<evidence type="ECO:0000313" key="4">
    <source>
        <dbReference type="Proteomes" id="UP000617734"/>
    </source>
</evidence>
<comment type="caution">
    <text evidence="3">The sequence shown here is derived from an EMBL/GenBank/DDBJ whole genome shotgun (WGS) entry which is preliminary data.</text>
</comment>
<dbReference type="PANTHER" id="PTHR46696">
    <property type="entry name" value="P450, PUTATIVE (EUROFUNG)-RELATED"/>
    <property type="match status" value="1"/>
</dbReference>
<sequence>MTAPLVGPYATPRRAQRTARRRDRRVYLRSHPVLFALLAATRRRPVVRIGRTVLVHGTEAYREVLTRVPLDRTAEGTTGGAAARLTDGGLLFDQDGAGHRAARRALSADLGSGAVARLRPLWQGVLDERLAVLDPAGPTPDGRPRDGRATVDLPTVDLVELARELAGVTTAALTACAADPLLLARAAADAAAATARDHLPGPRRPGSADAAARAAAGLTALLPDSLDAMLAVAAVNTTVAALPRAAAWCADAGLWAGLTPATAPALAAELLRLTAPSPVLPRVAAADATVAGCPVARGDRLVLVARHAARAQDDTPADPAAATQAVFGAGPHACPGAGLARAQLADLLLALAPYRPVVVRARVDRRSALPGYAELRVRAGLPAGAGPPSGPARPSGSGLPSGIGLPSGPARPPGTEAP</sequence>
<feature type="region of interest" description="Disordered" evidence="2">
    <location>
        <begin position="380"/>
        <end position="418"/>
    </location>
</feature>
<accession>A0A919FTF3</accession>
<feature type="region of interest" description="Disordered" evidence="2">
    <location>
        <begin position="1"/>
        <end position="22"/>
    </location>
</feature>
<feature type="compositionally biased region" description="Low complexity" evidence="2">
    <location>
        <begin position="380"/>
        <end position="408"/>
    </location>
</feature>
<comment type="similarity">
    <text evidence="1">Belongs to the cytochrome P450 family.</text>
</comment>
<dbReference type="GO" id="GO:0016705">
    <property type="term" value="F:oxidoreductase activity, acting on paired donors, with incorporation or reduction of molecular oxygen"/>
    <property type="evidence" value="ECO:0007669"/>
    <property type="project" value="InterPro"/>
</dbReference>
<dbReference type="GeneID" id="95353627"/>
<dbReference type="PANTHER" id="PTHR46696:SF1">
    <property type="entry name" value="CYTOCHROME P450 YJIB-RELATED"/>
    <property type="match status" value="1"/>
</dbReference>
<proteinExistence type="inferred from homology"/>
<name>A0A919FTF3_9ACTN</name>
<dbReference type="Gene3D" id="1.10.630.10">
    <property type="entry name" value="Cytochrome P450"/>
    <property type="match status" value="2"/>
</dbReference>
<evidence type="ECO:0000256" key="2">
    <source>
        <dbReference type="SAM" id="MobiDB-lite"/>
    </source>
</evidence>
<dbReference type="GO" id="GO:0004497">
    <property type="term" value="F:monooxygenase activity"/>
    <property type="evidence" value="ECO:0007669"/>
    <property type="project" value="InterPro"/>
</dbReference>
<dbReference type="InterPro" id="IPR017972">
    <property type="entry name" value="Cyt_P450_CS"/>
</dbReference>